<comment type="caution">
    <text evidence="9">The sequence shown here is derived from an EMBL/GenBank/DDBJ whole genome shotgun (WGS) entry which is preliminary data.</text>
</comment>
<feature type="signal peptide" evidence="4">
    <location>
        <begin position="1"/>
        <end position="22"/>
    </location>
</feature>
<feature type="domain" description="Multidrug resistance protein MdtA-like C-terminal permuted SH3" evidence="8">
    <location>
        <begin position="287"/>
        <end position="347"/>
    </location>
</feature>
<dbReference type="PANTHER" id="PTHR30158:SF3">
    <property type="entry name" value="MULTIDRUG EFFLUX PUMP SUBUNIT ACRA-RELATED"/>
    <property type="match status" value="1"/>
</dbReference>
<reference evidence="9 10" key="1">
    <citation type="submission" date="2019-04" db="EMBL/GenBank/DDBJ databases">
        <authorList>
            <person name="Li M."/>
            <person name="Gao C."/>
        </authorList>
    </citation>
    <scope>NUCLEOTIDE SEQUENCE [LARGE SCALE GENOMIC DNA]</scope>
    <source>
        <strain evidence="9 10">BGMRC 2031</strain>
    </source>
</reference>
<dbReference type="Pfam" id="PF25944">
    <property type="entry name" value="Beta-barrel_RND"/>
    <property type="match status" value="1"/>
</dbReference>
<dbReference type="InterPro" id="IPR058624">
    <property type="entry name" value="MdtA-like_HH"/>
</dbReference>
<evidence type="ECO:0000259" key="7">
    <source>
        <dbReference type="Pfam" id="PF25944"/>
    </source>
</evidence>
<gene>
    <name evidence="9" type="ORF">FCN80_12260</name>
</gene>
<evidence type="ECO:0000256" key="3">
    <source>
        <dbReference type="SAM" id="MobiDB-lite"/>
    </source>
</evidence>
<feature type="domain" description="Multidrug resistance protein MdtA-like beta-barrel" evidence="7">
    <location>
        <begin position="191"/>
        <end position="280"/>
    </location>
</feature>
<evidence type="ECO:0000259" key="5">
    <source>
        <dbReference type="Pfam" id="PF25876"/>
    </source>
</evidence>
<dbReference type="Gene3D" id="2.40.30.170">
    <property type="match status" value="1"/>
</dbReference>
<dbReference type="NCBIfam" id="TIGR01730">
    <property type="entry name" value="RND_mfp"/>
    <property type="match status" value="1"/>
</dbReference>
<dbReference type="InterPro" id="IPR058627">
    <property type="entry name" value="MdtA-like_C"/>
</dbReference>
<evidence type="ECO:0000313" key="10">
    <source>
        <dbReference type="Proteomes" id="UP000305202"/>
    </source>
</evidence>
<feature type="chain" id="PRO_5047311265" evidence="4">
    <location>
        <begin position="23"/>
        <end position="379"/>
    </location>
</feature>
<evidence type="ECO:0000259" key="8">
    <source>
        <dbReference type="Pfam" id="PF25967"/>
    </source>
</evidence>
<proteinExistence type="inferred from homology"/>
<feature type="region of interest" description="Disordered" evidence="3">
    <location>
        <begin position="359"/>
        <end position="379"/>
    </location>
</feature>
<feature type="domain" description="Multidrug resistance protein MdtA-like barrel-sandwich hybrid" evidence="6">
    <location>
        <begin position="58"/>
        <end position="187"/>
    </location>
</feature>
<feature type="domain" description="Multidrug resistance protein MdtA-like alpha-helical hairpin" evidence="5">
    <location>
        <begin position="93"/>
        <end position="154"/>
    </location>
</feature>
<evidence type="ECO:0000259" key="6">
    <source>
        <dbReference type="Pfam" id="PF25917"/>
    </source>
</evidence>
<dbReference type="Proteomes" id="UP000305202">
    <property type="component" value="Unassembled WGS sequence"/>
</dbReference>
<dbReference type="Gene3D" id="2.40.420.20">
    <property type="match status" value="1"/>
</dbReference>
<comment type="similarity">
    <text evidence="2">Belongs to the membrane fusion protein (MFP) (TC 8.A.1) family.</text>
</comment>
<dbReference type="PROSITE" id="PS51257">
    <property type="entry name" value="PROKAR_LIPOPROTEIN"/>
    <property type="match status" value="1"/>
</dbReference>
<dbReference type="Gene3D" id="1.10.287.470">
    <property type="entry name" value="Helix hairpin bin"/>
    <property type="match status" value="1"/>
</dbReference>
<dbReference type="Gene3D" id="2.40.50.100">
    <property type="match status" value="1"/>
</dbReference>
<dbReference type="Pfam" id="PF25967">
    <property type="entry name" value="RND-MFP_C"/>
    <property type="match status" value="1"/>
</dbReference>
<dbReference type="PANTHER" id="PTHR30158">
    <property type="entry name" value="ACRA/E-RELATED COMPONENT OF DRUG EFFLUX TRANSPORTER"/>
    <property type="match status" value="1"/>
</dbReference>
<evidence type="ECO:0000313" key="9">
    <source>
        <dbReference type="EMBL" id="TKI05981.1"/>
    </source>
</evidence>
<dbReference type="Pfam" id="PF25876">
    <property type="entry name" value="HH_MFP_RND"/>
    <property type="match status" value="1"/>
</dbReference>
<dbReference type="InterPro" id="IPR006143">
    <property type="entry name" value="RND_pump_MFP"/>
</dbReference>
<dbReference type="InterPro" id="IPR058626">
    <property type="entry name" value="MdtA-like_b-barrel"/>
</dbReference>
<evidence type="ECO:0000256" key="4">
    <source>
        <dbReference type="SAM" id="SignalP"/>
    </source>
</evidence>
<dbReference type="SUPFAM" id="SSF111369">
    <property type="entry name" value="HlyD-like secretion proteins"/>
    <property type="match status" value="1"/>
</dbReference>
<evidence type="ECO:0000256" key="1">
    <source>
        <dbReference type="ARBA" id="ARBA00004196"/>
    </source>
</evidence>
<keyword evidence="4" id="KW-0732">Signal</keyword>
<dbReference type="InterPro" id="IPR058625">
    <property type="entry name" value="MdtA-like_BSH"/>
</dbReference>
<sequence>MRIKVISLVIASLMLTACDNSAKLSGAGNPPPQVDVVTLKTEPVTLSTTLPGRTTSVRTAEVRPQVDGIILKRLFKEGSEVKAGQQLYQIDPATYQAAYDKAKATLLSANALAKRYTSLVAAHAVSEQQYDDAISSAAEAKADLETAQINLDYTKVKAPISGRIDRSLVTEGALVTNGQSTYLTTITQLDPMYVDISESSRNLLRLRQLIAQGKLKAINNHQAAVRLILEDGSTYPVEGRLEFSEVRVDENTGSVTLRATFPNPERILLPGMFVHAVLAQGVQEQGIMVPQESVGHDTKGRPYVYVVNADNKVAQRYVHTGEMINNSWLVTDGLNVGDRVVTAGIQRIAPGITVTPLERASASTEKSHLALSMTDPSAQ</sequence>
<evidence type="ECO:0000256" key="2">
    <source>
        <dbReference type="ARBA" id="ARBA00009477"/>
    </source>
</evidence>
<dbReference type="Pfam" id="PF25917">
    <property type="entry name" value="BSH_RND"/>
    <property type="match status" value="1"/>
</dbReference>
<organism evidence="9 10">
    <name type="scientific">Martelella alba</name>
    <dbReference type="NCBI Taxonomy" id="2590451"/>
    <lineage>
        <taxon>Bacteria</taxon>
        <taxon>Pseudomonadati</taxon>
        <taxon>Pseudomonadota</taxon>
        <taxon>Alphaproteobacteria</taxon>
        <taxon>Hyphomicrobiales</taxon>
        <taxon>Aurantimonadaceae</taxon>
        <taxon>Martelella</taxon>
    </lineage>
</organism>
<dbReference type="RefSeq" id="WP_136990442.1">
    <property type="nucleotide sequence ID" value="NZ_SZPQ01000016.1"/>
</dbReference>
<comment type="subcellular location">
    <subcellularLocation>
        <location evidence="1">Cell envelope</location>
    </subcellularLocation>
</comment>
<accession>A0ABY2SKB7</accession>
<dbReference type="EMBL" id="SZPQ01000016">
    <property type="protein sequence ID" value="TKI05981.1"/>
    <property type="molecule type" value="Genomic_DNA"/>
</dbReference>
<keyword evidence="10" id="KW-1185">Reference proteome</keyword>
<name>A0ABY2SKB7_9HYPH</name>
<protein>
    <submittedName>
        <fullName evidence="9">Efflux RND transporter periplasmic adaptor subunit</fullName>
    </submittedName>
</protein>